<comment type="caution">
    <text evidence="1">The sequence shown here is derived from an EMBL/GenBank/DDBJ whole genome shotgun (WGS) entry which is preliminary data.</text>
</comment>
<organism evidence="1">
    <name type="scientific">Planktothricoides sp. SpSt-374</name>
    <dbReference type="NCBI Taxonomy" id="2282167"/>
    <lineage>
        <taxon>Bacteria</taxon>
        <taxon>Bacillati</taxon>
        <taxon>Cyanobacteriota</taxon>
        <taxon>Cyanophyceae</taxon>
        <taxon>Oscillatoriophycideae</taxon>
        <taxon>Oscillatoriales</taxon>
        <taxon>Oscillatoriaceae</taxon>
        <taxon>Planktothricoides</taxon>
    </lineage>
</organism>
<dbReference type="EMBL" id="DSPX01000229">
    <property type="protein sequence ID" value="HGG03293.1"/>
    <property type="molecule type" value="Genomic_DNA"/>
</dbReference>
<dbReference type="AlphaFoldDB" id="A0A7C3VK57"/>
<sequence length="128" mass="13691">MILVILNHLKHFMPSRRARLHAIIHAAATEATAVGFATAQIPGDRFVIGAVQLNMTIELAAEFGKTLDRAAAMSIITTGLSSFIGVETFNAIIKYVPGVGNAANMVTAASITETLGWAIVDYYENSKK</sequence>
<name>A0A7C3VK57_9CYAN</name>
<proteinExistence type="predicted"/>
<protein>
    <recommendedName>
        <fullName evidence="2">DUF697 domain-containing protein</fullName>
    </recommendedName>
</protein>
<evidence type="ECO:0000313" key="1">
    <source>
        <dbReference type="EMBL" id="HGG03293.1"/>
    </source>
</evidence>
<accession>A0A7C3VK57</accession>
<reference evidence="1" key="1">
    <citation type="journal article" date="2020" name="mSystems">
        <title>Genome- and Community-Level Interaction Insights into Carbon Utilization and Element Cycling Functions of Hydrothermarchaeota in Hydrothermal Sediment.</title>
        <authorList>
            <person name="Zhou Z."/>
            <person name="Liu Y."/>
            <person name="Xu W."/>
            <person name="Pan J."/>
            <person name="Luo Z.H."/>
            <person name="Li M."/>
        </authorList>
    </citation>
    <scope>NUCLEOTIDE SEQUENCE [LARGE SCALE GENOMIC DNA]</scope>
    <source>
        <strain evidence="1">SpSt-374</strain>
    </source>
</reference>
<evidence type="ECO:0008006" key="2">
    <source>
        <dbReference type="Google" id="ProtNLM"/>
    </source>
</evidence>
<gene>
    <name evidence="1" type="ORF">ENR15_22300</name>
</gene>